<dbReference type="SUPFAM" id="SSF50621">
    <property type="entry name" value="Alanine racemase C-terminal domain-like"/>
    <property type="match status" value="1"/>
</dbReference>
<dbReference type="KEGG" id="apb:SAR116_0646"/>
<dbReference type="Pfam" id="PF00842">
    <property type="entry name" value="Ala_racemase_C"/>
    <property type="match status" value="1"/>
</dbReference>
<evidence type="ECO:0000313" key="10">
    <source>
        <dbReference type="EMBL" id="ADE38889.1"/>
    </source>
</evidence>
<proteinExistence type="inferred from homology"/>
<evidence type="ECO:0000256" key="7">
    <source>
        <dbReference type="PIRSR" id="PIRSR600821-50"/>
    </source>
</evidence>
<dbReference type="Proteomes" id="UP000007460">
    <property type="component" value="Chromosome"/>
</dbReference>
<dbReference type="OrthoDB" id="9813814at2"/>
<dbReference type="InterPro" id="IPR001608">
    <property type="entry name" value="Ala_racemase_N"/>
</dbReference>
<evidence type="ECO:0000256" key="2">
    <source>
        <dbReference type="ARBA" id="ARBA00001933"/>
    </source>
</evidence>
<evidence type="ECO:0000256" key="4">
    <source>
        <dbReference type="ARBA" id="ARBA00022898"/>
    </source>
</evidence>
<dbReference type="PANTHER" id="PTHR30511">
    <property type="entry name" value="ALANINE RACEMASE"/>
    <property type="match status" value="1"/>
</dbReference>
<dbReference type="STRING" id="488538.SAR116_0646"/>
<comment type="function">
    <text evidence="6">Catalyzes the interconversion of L-alanine and D-alanine. May also act on other amino acids.</text>
</comment>
<dbReference type="EC" id="5.1.1.1" evidence="3 6"/>
<feature type="domain" description="Alanine racemase C-terminal" evidence="9">
    <location>
        <begin position="257"/>
        <end position="383"/>
    </location>
</feature>
<accession>D5BRJ2</accession>
<reference evidence="10 11" key="1">
    <citation type="journal article" date="2010" name="J. Bacteriol.">
        <title>Complete genome sequence of "Candidatus Puniceispirillum marinum" IMCC1322, a representative of the SAR116 clade in the Alphaproteobacteria.</title>
        <authorList>
            <person name="Oh H.M."/>
            <person name="Kwon K.K."/>
            <person name="Kang I."/>
            <person name="Kang S.G."/>
            <person name="Lee J.H."/>
            <person name="Kim S.J."/>
            <person name="Cho J.C."/>
        </authorList>
    </citation>
    <scope>NUCLEOTIDE SEQUENCE [LARGE SCALE GENOMIC DNA]</scope>
    <source>
        <strain evidence="10 11">IMCC1322</strain>
    </source>
</reference>
<dbReference type="SMART" id="SM01005">
    <property type="entry name" value="Ala_racemase_C"/>
    <property type="match status" value="1"/>
</dbReference>
<dbReference type="HAMAP" id="MF_01201">
    <property type="entry name" value="Ala_racemase"/>
    <property type="match status" value="1"/>
</dbReference>
<organism evidence="10 11">
    <name type="scientific">Puniceispirillum marinum (strain IMCC1322)</name>
    <dbReference type="NCBI Taxonomy" id="488538"/>
    <lineage>
        <taxon>Bacteria</taxon>
        <taxon>Pseudomonadati</taxon>
        <taxon>Pseudomonadota</taxon>
        <taxon>Alphaproteobacteria</taxon>
        <taxon>Candidatus Puniceispirillales</taxon>
        <taxon>Candidatus Puniceispirillaceae</taxon>
        <taxon>Candidatus Puniceispirillum</taxon>
    </lineage>
</organism>
<feature type="binding site" evidence="6 8">
    <location>
        <position position="326"/>
    </location>
    <ligand>
        <name>substrate</name>
    </ligand>
</feature>
<dbReference type="GO" id="GO:0008784">
    <property type="term" value="F:alanine racemase activity"/>
    <property type="evidence" value="ECO:0007669"/>
    <property type="project" value="UniProtKB-UniRule"/>
</dbReference>
<keyword evidence="11" id="KW-1185">Reference proteome</keyword>
<protein>
    <recommendedName>
        <fullName evidence="3 6">Alanine racemase</fullName>
        <ecNumber evidence="3 6">5.1.1.1</ecNumber>
    </recommendedName>
</protein>
<evidence type="ECO:0000256" key="3">
    <source>
        <dbReference type="ARBA" id="ARBA00013089"/>
    </source>
</evidence>
<dbReference type="HOGENOM" id="CLU_028393_1_1_5"/>
<dbReference type="AlphaFoldDB" id="D5BRJ2"/>
<evidence type="ECO:0000259" key="9">
    <source>
        <dbReference type="SMART" id="SM01005"/>
    </source>
</evidence>
<evidence type="ECO:0000256" key="6">
    <source>
        <dbReference type="HAMAP-Rule" id="MF_01201"/>
    </source>
</evidence>
<dbReference type="CDD" id="cd00430">
    <property type="entry name" value="PLPDE_III_AR"/>
    <property type="match status" value="1"/>
</dbReference>
<dbReference type="PRINTS" id="PR00992">
    <property type="entry name" value="ALARACEMASE"/>
</dbReference>
<gene>
    <name evidence="10" type="ordered locus">SAR116_0646</name>
</gene>
<evidence type="ECO:0000256" key="1">
    <source>
        <dbReference type="ARBA" id="ARBA00000316"/>
    </source>
</evidence>
<dbReference type="GO" id="GO:0030632">
    <property type="term" value="P:D-alanine biosynthetic process"/>
    <property type="evidence" value="ECO:0007669"/>
    <property type="project" value="UniProtKB-UniRule"/>
</dbReference>
<comment type="similarity">
    <text evidence="6">Belongs to the alanine racemase family.</text>
</comment>
<keyword evidence="4 6" id="KW-0663">Pyridoxal phosphate</keyword>
<evidence type="ECO:0000256" key="5">
    <source>
        <dbReference type="ARBA" id="ARBA00023235"/>
    </source>
</evidence>
<dbReference type="InterPro" id="IPR009006">
    <property type="entry name" value="Ala_racemase/Decarboxylase_C"/>
</dbReference>
<evidence type="ECO:0000256" key="8">
    <source>
        <dbReference type="PIRSR" id="PIRSR600821-52"/>
    </source>
</evidence>
<dbReference type="InterPro" id="IPR011079">
    <property type="entry name" value="Ala_racemase_C"/>
</dbReference>
<sequence length="383" mass="42040">MSTGDENVLAAFGAADNRIDIDLGAIAHNWLYLDSLSPKSTITAAMVKANGYGLGANHVGAALYKAGCRQFFVANLDEAVSFRTYLDNISISDAQIMVLHGCHRGQEHDMRAYRLTPVLNDLEQVSRWRLYAQNANETYPAMLHLDTGMTRLGFDPDQTDWLIENKQALNGLEITYIMSHLISGEISDDPANTAQKTRFDEYRSFFGGIKASLANSGGVFLGNEFHYQMTRPGIAIYGVHPCGKDQAITDSNGLKSCITWHGRIIQVRTAPEGATVGYGGTHRLSRPSRIATVGVGYADGYQRNLSNKAFVNILGHRAPVIGRISMDSITIDVTDIPPNIMLKAETAALLSDLYSIEDMANDASTIPYEILTGISRRAIRRYI</sequence>
<dbReference type="UniPathway" id="UPA00042">
    <property type="reaction ID" value="UER00497"/>
</dbReference>
<dbReference type="PANTHER" id="PTHR30511:SF0">
    <property type="entry name" value="ALANINE RACEMASE, CATABOLIC-RELATED"/>
    <property type="match status" value="1"/>
</dbReference>
<dbReference type="Gene3D" id="3.20.20.10">
    <property type="entry name" value="Alanine racemase"/>
    <property type="match status" value="1"/>
</dbReference>
<name>D5BRJ2_PUNMI</name>
<dbReference type="Pfam" id="PF01168">
    <property type="entry name" value="Ala_racemase_N"/>
    <property type="match status" value="1"/>
</dbReference>
<dbReference type="GO" id="GO:0030170">
    <property type="term" value="F:pyridoxal phosphate binding"/>
    <property type="evidence" value="ECO:0007669"/>
    <property type="project" value="UniProtKB-UniRule"/>
</dbReference>
<feature type="active site" description="Proton acceptor; specific for D-alanine" evidence="6">
    <location>
        <position position="48"/>
    </location>
</feature>
<feature type="active site" description="Proton acceptor; specific for L-alanine" evidence="6">
    <location>
        <position position="278"/>
    </location>
</feature>
<dbReference type="InterPro" id="IPR000821">
    <property type="entry name" value="Ala_racemase"/>
</dbReference>
<feature type="modified residue" description="N6-(pyridoxal phosphate)lysine" evidence="6 7">
    <location>
        <position position="48"/>
    </location>
</feature>
<dbReference type="NCBIfam" id="TIGR00492">
    <property type="entry name" value="alr"/>
    <property type="match status" value="1"/>
</dbReference>
<keyword evidence="5 6" id="KW-0413">Isomerase</keyword>
<feature type="binding site" evidence="6 8">
    <location>
        <position position="151"/>
    </location>
    <ligand>
        <name>substrate</name>
    </ligand>
</feature>
<evidence type="ECO:0000313" key="11">
    <source>
        <dbReference type="Proteomes" id="UP000007460"/>
    </source>
</evidence>
<dbReference type="InterPro" id="IPR029066">
    <property type="entry name" value="PLP-binding_barrel"/>
</dbReference>
<dbReference type="Gene3D" id="2.40.37.10">
    <property type="entry name" value="Lyase, Ornithine Decarboxylase, Chain A, domain 1"/>
    <property type="match status" value="1"/>
</dbReference>
<comment type="cofactor">
    <cofactor evidence="2 6 7">
        <name>pyridoxal 5'-phosphate</name>
        <dbReference type="ChEBI" id="CHEBI:597326"/>
    </cofactor>
</comment>
<comment type="catalytic activity">
    <reaction evidence="1 6">
        <text>L-alanine = D-alanine</text>
        <dbReference type="Rhea" id="RHEA:20249"/>
        <dbReference type="ChEBI" id="CHEBI:57416"/>
        <dbReference type="ChEBI" id="CHEBI:57972"/>
        <dbReference type="EC" id="5.1.1.1"/>
    </reaction>
</comment>
<dbReference type="SUPFAM" id="SSF51419">
    <property type="entry name" value="PLP-binding barrel"/>
    <property type="match status" value="1"/>
</dbReference>
<dbReference type="RefSeq" id="WP_013045518.1">
    <property type="nucleotide sequence ID" value="NC_014010.1"/>
</dbReference>
<comment type="pathway">
    <text evidence="6">Amino-acid biosynthesis; D-alanine biosynthesis; D-alanine from L-alanine: step 1/1.</text>
</comment>
<dbReference type="GO" id="GO:0005829">
    <property type="term" value="C:cytosol"/>
    <property type="evidence" value="ECO:0007669"/>
    <property type="project" value="TreeGrafter"/>
</dbReference>
<dbReference type="eggNOG" id="COG0787">
    <property type="taxonomic scope" value="Bacteria"/>
</dbReference>
<dbReference type="EMBL" id="CP001751">
    <property type="protein sequence ID" value="ADE38889.1"/>
    <property type="molecule type" value="Genomic_DNA"/>
</dbReference>